<keyword evidence="4" id="KW-1185">Reference proteome</keyword>
<feature type="compositionally biased region" description="Acidic residues" evidence="1">
    <location>
        <begin position="341"/>
        <end position="354"/>
    </location>
</feature>
<dbReference type="PROSITE" id="PS50106">
    <property type="entry name" value="PDZ"/>
    <property type="match status" value="1"/>
</dbReference>
<feature type="compositionally biased region" description="Basic residues" evidence="1">
    <location>
        <begin position="323"/>
        <end position="335"/>
    </location>
</feature>
<feature type="compositionally biased region" description="Basic and acidic residues" evidence="1">
    <location>
        <begin position="859"/>
        <end position="869"/>
    </location>
</feature>
<dbReference type="AlphaFoldDB" id="A0A448ZLU8"/>
<dbReference type="SMART" id="SM00228">
    <property type="entry name" value="PDZ"/>
    <property type="match status" value="1"/>
</dbReference>
<feature type="compositionally biased region" description="Basic and acidic residues" evidence="1">
    <location>
        <begin position="355"/>
        <end position="371"/>
    </location>
</feature>
<feature type="region of interest" description="Disordered" evidence="1">
    <location>
        <begin position="168"/>
        <end position="452"/>
    </location>
</feature>
<evidence type="ECO:0000313" key="4">
    <source>
        <dbReference type="Proteomes" id="UP000291116"/>
    </source>
</evidence>
<reference evidence="3 4" key="1">
    <citation type="submission" date="2019-01" db="EMBL/GenBank/DDBJ databases">
        <authorList>
            <person name="Ferrante I. M."/>
        </authorList>
    </citation>
    <scope>NUCLEOTIDE SEQUENCE [LARGE SCALE GENOMIC DNA]</scope>
    <source>
        <strain evidence="3 4">B856</strain>
    </source>
</reference>
<dbReference type="Proteomes" id="UP000291116">
    <property type="component" value="Unassembled WGS sequence"/>
</dbReference>
<feature type="region of interest" description="Disordered" evidence="1">
    <location>
        <begin position="23"/>
        <end position="72"/>
    </location>
</feature>
<feature type="region of interest" description="Disordered" evidence="1">
    <location>
        <begin position="796"/>
        <end position="891"/>
    </location>
</feature>
<dbReference type="SUPFAM" id="SSF50156">
    <property type="entry name" value="PDZ domain-like"/>
    <property type="match status" value="1"/>
</dbReference>
<feature type="region of interest" description="Disordered" evidence="1">
    <location>
        <begin position="619"/>
        <end position="662"/>
    </location>
</feature>
<evidence type="ECO:0000256" key="1">
    <source>
        <dbReference type="SAM" id="MobiDB-lite"/>
    </source>
</evidence>
<feature type="compositionally biased region" description="Polar residues" evidence="1">
    <location>
        <begin position="171"/>
        <end position="180"/>
    </location>
</feature>
<dbReference type="InterPro" id="IPR036034">
    <property type="entry name" value="PDZ_sf"/>
</dbReference>
<protein>
    <recommendedName>
        <fullName evidence="2">PDZ domain-containing protein</fullName>
    </recommendedName>
</protein>
<sequence length="891" mass="97494">MANIAPTSAANYRSVTPAMNNVRRGVGASSGGTPNSMNQMRYTDSFNPIDTPQQQSFNQSQSNHGNLTPSSTGLLRLTLRKPMGIVFEPMYDPNTPSIQRGVRICDLPRTGAAALSRKLEVGDELLSINDKTMSRLTFDEIMDFIIEADPEEVNLLFRRPRKETLHARQGINLNKASNPNGPGVKWIDDEERNVSGGKGAKPETSTMSSRSGGRKDRKSSRRSGNGSSSRNHDDETLQSEDNDYSRSGTGRSSRGRKGRRRKDPYESESFLDILIDTICANPDSVCRDRRRGDDDYYSDDDETFASRDDSTYVTYESEDRRELKKKMKSKQSKGSKNRDDDSSEYGDETEEDTLDDKRGSANSSSKREKGSARLSPPSEGLKSPSDMMKKKKSSGKYEDDGTLETVDSVERNKAMEAALAPDPTPPLGLAPNPEPAAGPVLPSDTDDDGNPAPIKTVEYDDMDNGADVSVMESLGGPSLLIEKQRQAAAVVATKVAVPPVPADIIENFGKDYPLDFGFSREQTIQNDPLRFYTFVVKGLLQEHEPEKVRLLEKLLAKYRGREDHLVQKLSVRYNKEEEEEQDQHEHGLGAARSFEDAVNQGKGSAHANATIQTARERLQNDGFQTDQWPEKETKEQDDEDDKQPEMQSESGTEFSGDSIDGTSPAVIAQVSELLNYVYGKTSVPGQIDRVSTIMRAYEGREAVLLELLETKALIKANREKENAGQLPSFLRNSANAQRNAGNEMSAADGDVPPVTPMATQAAINDDISSMSGVSSPAEGQQHAVNAGVLKQINQGHDIAPHSAPGTDGNAGHEVEFPRATSSPQKLKGARAPVPEKGDAKKKKKGIFGGLFGGKKGKKSKDADKSERTASRTRGLRSPMGRKLKNPTETSA</sequence>
<feature type="compositionally biased region" description="Polar residues" evidence="1">
    <location>
        <begin position="31"/>
        <end position="52"/>
    </location>
</feature>
<feature type="domain" description="PDZ" evidence="2">
    <location>
        <begin position="71"/>
        <end position="160"/>
    </location>
</feature>
<feature type="compositionally biased region" description="Polar residues" evidence="1">
    <location>
        <begin position="646"/>
        <end position="655"/>
    </location>
</feature>
<feature type="compositionally biased region" description="Low complexity" evidence="1">
    <location>
        <begin position="53"/>
        <end position="63"/>
    </location>
</feature>
<feature type="compositionally biased region" description="Basic and acidic residues" evidence="1">
    <location>
        <begin position="285"/>
        <end position="294"/>
    </location>
</feature>
<dbReference type="EMBL" id="CAACVS010000506">
    <property type="protein sequence ID" value="VEU43011.1"/>
    <property type="molecule type" value="Genomic_DNA"/>
</dbReference>
<feature type="compositionally biased region" description="Pro residues" evidence="1">
    <location>
        <begin position="422"/>
        <end position="436"/>
    </location>
</feature>
<dbReference type="InterPro" id="IPR001478">
    <property type="entry name" value="PDZ"/>
</dbReference>
<dbReference type="CDD" id="cd00136">
    <property type="entry name" value="PDZ_canonical"/>
    <property type="match status" value="1"/>
</dbReference>
<organism evidence="3 4">
    <name type="scientific">Pseudo-nitzschia multistriata</name>
    <dbReference type="NCBI Taxonomy" id="183589"/>
    <lineage>
        <taxon>Eukaryota</taxon>
        <taxon>Sar</taxon>
        <taxon>Stramenopiles</taxon>
        <taxon>Ochrophyta</taxon>
        <taxon>Bacillariophyta</taxon>
        <taxon>Bacillariophyceae</taxon>
        <taxon>Bacillariophycidae</taxon>
        <taxon>Bacillariales</taxon>
        <taxon>Bacillariaceae</taxon>
        <taxon>Pseudo-nitzschia</taxon>
    </lineage>
</organism>
<dbReference type="Pfam" id="PF00595">
    <property type="entry name" value="PDZ"/>
    <property type="match status" value="1"/>
</dbReference>
<accession>A0A448ZLU8</accession>
<proteinExistence type="predicted"/>
<dbReference type="Gene3D" id="2.30.42.10">
    <property type="match status" value="1"/>
</dbReference>
<dbReference type="OrthoDB" id="42382at2759"/>
<evidence type="ECO:0000259" key="2">
    <source>
        <dbReference type="PROSITE" id="PS50106"/>
    </source>
</evidence>
<evidence type="ECO:0000313" key="3">
    <source>
        <dbReference type="EMBL" id="VEU43011.1"/>
    </source>
</evidence>
<gene>
    <name evidence="3" type="ORF">PSNMU_V1.4_AUG-EV-PASAV3_0100140</name>
</gene>
<feature type="compositionally biased region" description="Basic residues" evidence="1">
    <location>
        <begin position="253"/>
        <end position="262"/>
    </location>
</feature>
<name>A0A448ZLU8_9STRA</name>